<name>A0A1F6GLL3_9PROT</name>
<accession>A0A1F6GLL3</accession>
<gene>
    <name evidence="3" type="ORF">A2557_01270</name>
</gene>
<evidence type="ECO:0000313" key="4">
    <source>
        <dbReference type="Proteomes" id="UP000177583"/>
    </source>
</evidence>
<evidence type="ECO:0000256" key="1">
    <source>
        <dbReference type="SAM" id="MobiDB-lite"/>
    </source>
</evidence>
<protein>
    <recommendedName>
        <fullName evidence="2">Lcl C-terminal domain-containing protein</fullName>
    </recommendedName>
</protein>
<proteinExistence type="predicted"/>
<dbReference type="PANTHER" id="PTHR35812:SF1">
    <property type="entry name" value="LIPOPROTEIN"/>
    <property type="match status" value="1"/>
</dbReference>
<evidence type="ECO:0000313" key="3">
    <source>
        <dbReference type="EMBL" id="OGG98999.1"/>
    </source>
</evidence>
<feature type="domain" description="Lcl C-terminal" evidence="2">
    <location>
        <begin position="660"/>
        <end position="773"/>
    </location>
</feature>
<comment type="caution">
    <text evidence="3">The sequence shown here is derived from an EMBL/GenBank/DDBJ whole genome shotgun (WGS) entry which is preliminary data.</text>
</comment>
<dbReference type="Proteomes" id="UP000177583">
    <property type="component" value="Unassembled WGS sequence"/>
</dbReference>
<dbReference type="PROSITE" id="PS51257">
    <property type="entry name" value="PROKAR_LIPOPROTEIN"/>
    <property type="match status" value="1"/>
</dbReference>
<reference evidence="3 4" key="1">
    <citation type="journal article" date="2016" name="Nat. Commun.">
        <title>Thousands of microbial genomes shed light on interconnected biogeochemical processes in an aquifer system.</title>
        <authorList>
            <person name="Anantharaman K."/>
            <person name="Brown C.T."/>
            <person name="Hug L.A."/>
            <person name="Sharon I."/>
            <person name="Castelle C.J."/>
            <person name="Probst A.J."/>
            <person name="Thomas B.C."/>
            <person name="Singh A."/>
            <person name="Wilkins M.J."/>
            <person name="Karaoz U."/>
            <person name="Brodie E.L."/>
            <person name="Williams K.H."/>
            <person name="Hubbard S.S."/>
            <person name="Banfield J.F."/>
        </authorList>
    </citation>
    <scope>NUCLEOTIDE SEQUENCE [LARGE SCALE GENOMIC DNA]</scope>
</reference>
<feature type="region of interest" description="Disordered" evidence="1">
    <location>
        <begin position="494"/>
        <end position="513"/>
    </location>
</feature>
<dbReference type="Gene3D" id="2.60.40.2340">
    <property type="match status" value="1"/>
</dbReference>
<sequence length="901" mass="90811">MKLQSMTLKNVVGAVGVLLLFLLLAGCKSKDSGAESASWEKRSLPSGTSGSMIEQLATDLKTAGYAETLIANVVDYASAQVKADGTESTTDYGLMLASIQTGSASALGLSSSGLSTDDEKTAAIGTVSGSLAATLSSSTASASQSGQSQRSVSGEASAPNYAYSVTVDASTDYSSYMETLMTAAIGTMDEAGVSNVAIQANSGTVVTSVMTKLSGTTVSSEFLAAAMGGITAGAIAGVDDGGVGSSDAATVSETLLSSVMGKVSAFGFTSTHLENAMEKLASKAVSALGKSGVSSDSASAAAQTLMQTMVTKLTTAGVASTDLSTVMQKVSEQGVANLANAGVPSADRTTAVESLVSAISAKVKAAGVSDSDLSTVMAAIAQGAVSGTGSLGFSDADKQTAIANASSGALAGLKTAGYSTTQISNVSGSVTTGATKGLTRAGVSTADQSTFAARIQTGAEAGLSKGGLSAAEISALSSTLQTAINSGLSTIGTSTLPGTSTSTNTSSSTTSSTSSSKAITAFSFTSALNSGAGIGSDVTGVIGTTEIKLALPAGATVTALKATFTQTGATVTVGGLTQTSGTTANNFTSPVTYRVTAADGTTKDYSITIITRNPVPDTGQTTCWDGAGTTIPCPAASNALAQDGSYNTANQPSYTDNGNGTVTDNVTGLVWQKGSSGTSYAWTNALTYCSGNAASLAGTGWRLPNKTELSWIVKNKGSAPLISPTFTGTVSNHYWSSAASALNSANAWYVQFSVGVVNSVSKTNSGGYFRCVRGVAVPTQVPFIDYGNQTVHDVSTGLVWDQRETATMTWTDALSYCEALNHAGQTDWRLPNRNELESLVDNTKTTAPTINTTYFPSAGSGYYWSSTTDALSSALAWDVDFGHGNVSSNYQASILFVRCVR</sequence>
<dbReference type="Pfam" id="PF07603">
    <property type="entry name" value="Lcl_C"/>
    <property type="match status" value="2"/>
</dbReference>
<organism evidence="3 4">
    <name type="scientific">Candidatus Lambdaproteobacteria bacterium RIFOXYD2_FULL_56_26</name>
    <dbReference type="NCBI Taxonomy" id="1817773"/>
    <lineage>
        <taxon>Bacteria</taxon>
        <taxon>Pseudomonadati</taxon>
        <taxon>Pseudomonadota</taxon>
        <taxon>Candidatus Lambdaproteobacteria</taxon>
    </lineage>
</organism>
<dbReference type="PANTHER" id="PTHR35812">
    <property type="entry name" value="LIPOPROTEIN"/>
    <property type="match status" value="1"/>
</dbReference>
<dbReference type="AlphaFoldDB" id="A0A1F6GLL3"/>
<dbReference type="InterPro" id="IPR011460">
    <property type="entry name" value="Lcl_C"/>
</dbReference>
<feature type="domain" description="Lcl C-terminal" evidence="2">
    <location>
        <begin position="789"/>
        <end position="901"/>
    </location>
</feature>
<dbReference type="EMBL" id="MFNF01000062">
    <property type="protein sequence ID" value="OGG98999.1"/>
    <property type="molecule type" value="Genomic_DNA"/>
</dbReference>
<evidence type="ECO:0000259" key="2">
    <source>
        <dbReference type="Pfam" id="PF07603"/>
    </source>
</evidence>